<evidence type="ECO:0000256" key="9">
    <source>
        <dbReference type="SAM" id="Phobius"/>
    </source>
</evidence>
<dbReference type="Pfam" id="PF00250">
    <property type="entry name" value="Forkhead"/>
    <property type="match status" value="1"/>
</dbReference>
<evidence type="ECO:0000256" key="2">
    <source>
        <dbReference type="ARBA" id="ARBA00023015"/>
    </source>
</evidence>
<gene>
    <name evidence="11" type="ORF">JRQ81_013784</name>
</gene>
<evidence type="ECO:0000256" key="4">
    <source>
        <dbReference type="ARBA" id="ARBA00023163"/>
    </source>
</evidence>
<dbReference type="SUPFAM" id="SSF46785">
    <property type="entry name" value="Winged helix' DNA-binding domain"/>
    <property type="match status" value="1"/>
</dbReference>
<keyword evidence="9" id="KW-0812">Transmembrane</keyword>
<proteinExistence type="predicted"/>
<dbReference type="Gene3D" id="1.10.10.10">
    <property type="entry name" value="Winged helix-like DNA-binding domain superfamily/Winged helix DNA-binding domain"/>
    <property type="match status" value="1"/>
</dbReference>
<evidence type="ECO:0000313" key="11">
    <source>
        <dbReference type="EMBL" id="KAJ7335843.1"/>
    </source>
</evidence>
<feature type="compositionally biased region" description="Basic residues" evidence="8">
    <location>
        <begin position="315"/>
        <end position="325"/>
    </location>
</feature>
<feature type="domain" description="Fork-head" evidence="10">
    <location>
        <begin position="1"/>
        <end position="84"/>
    </location>
</feature>
<comment type="caution">
    <text evidence="11">The sequence shown here is derived from an EMBL/GenBank/DDBJ whole genome shotgun (WGS) entry which is preliminary data.</text>
</comment>
<keyword evidence="12" id="KW-1185">Reference proteome</keyword>
<dbReference type="PRINTS" id="PR00053">
    <property type="entry name" value="FORKHEAD"/>
</dbReference>
<dbReference type="InterPro" id="IPR050211">
    <property type="entry name" value="FOX_domain-containing"/>
</dbReference>
<dbReference type="GO" id="GO:0030154">
    <property type="term" value="P:cell differentiation"/>
    <property type="evidence" value="ECO:0007669"/>
    <property type="project" value="TreeGrafter"/>
</dbReference>
<organism evidence="11 12">
    <name type="scientific">Phrynocephalus forsythii</name>
    <dbReference type="NCBI Taxonomy" id="171643"/>
    <lineage>
        <taxon>Eukaryota</taxon>
        <taxon>Metazoa</taxon>
        <taxon>Chordata</taxon>
        <taxon>Craniata</taxon>
        <taxon>Vertebrata</taxon>
        <taxon>Euteleostomi</taxon>
        <taxon>Lepidosauria</taxon>
        <taxon>Squamata</taxon>
        <taxon>Bifurcata</taxon>
        <taxon>Unidentata</taxon>
        <taxon>Episquamata</taxon>
        <taxon>Toxicofera</taxon>
        <taxon>Iguania</taxon>
        <taxon>Acrodonta</taxon>
        <taxon>Agamidae</taxon>
        <taxon>Agaminae</taxon>
        <taxon>Phrynocephalus</taxon>
    </lineage>
</organism>
<keyword evidence="9" id="KW-1133">Transmembrane helix</keyword>
<keyword evidence="4" id="KW-0804">Transcription</keyword>
<dbReference type="InterPro" id="IPR036390">
    <property type="entry name" value="WH_DNA-bd_sf"/>
</dbReference>
<feature type="transmembrane region" description="Helical" evidence="9">
    <location>
        <begin position="173"/>
        <end position="190"/>
    </location>
</feature>
<evidence type="ECO:0000259" key="10">
    <source>
        <dbReference type="PROSITE" id="PS50039"/>
    </source>
</evidence>
<keyword evidence="9" id="KW-0472">Membrane</keyword>
<dbReference type="FunFam" id="1.10.10.10:FF:000135">
    <property type="entry name" value="forkhead box protein G1"/>
    <property type="match status" value="1"/>
</dbReference>
<evidence type="ECO:0000256" key="6">
    <source>
        <dbReference type="ARBA" id="ARBA00034868"/>
    </source>
</evidence>
<evidence type="ECO:0000256" key="7">
    <source>
        <dbReference type="PROSITE-ProRule" id="PRU00089"/>
    </source>
</evidence>
<dbReference type="PROSITE" id="PS50039">
    <property type="entry name" value="FORK_HEAD_3"/>
    <property type="match status" value="1"/>
</dbReference>
<evidence type="ECO:0000256" key="8">
    <source>
        <dbReference type="SAM" id="MobiDB-lite"/>
    </source>
</evidence>
<dbReference type="GO" id="GO:0009653">
    <property type="term" value="P:anatomical structure morphogenesis"/>
    <property type="evidence" value="ECO:0007669"/>
    <property type="project" value="TreeGrafter"/>
</dbReference>
<dbReference type="PANTHER" id="PTHR11829">
    <property type="entry name" value="FORKHEAD BOX PROTEIN"/>
    <property type="match status" value="1"/>
</dbReference>
<dbReference type="GO" id="GO:0000981">
    <property type="term" value="F:DNA-binding transcription factor activity, RNA polymerase II-specific"/>
    <property type="evidence" value="ECO:0007669"/>
    <property type="project" value="TreeGrafter"/>
</dbReference>
<dbReference type="PANTHER" id="PTHR11829:SF361">
    <property type="entry name" value="FORKHEAD BOX PROTEIN D4-LIKE 1"/>
    <property type="match status" value="1"/>
</dbReference>
<feature type="compositionally biased region" description="Basic residues" evidence="8">
    <location>
        <begin position="121"/>
        <end position="136"/>
    </location>
</feature>
<dbReference type="SMART" id="SM00339">
    <property type="entry name" value="FH"/>
    <property type="match status" value="1"/>
</dbReference>
<comment type="subcellular location">
    <subcellularLocation>
        <location evidence="1 7">Nucleus</location>
    </subcellularLocation>
</comment>
<feature type="region of interest" description="Disordered" evidence="8">
    <location>
        <begin position="302"/>
        <end position="335"/>
    </location>
</feature>
<feature type="compositionally biased region" description="Low complexity" evidence="8">
    <location>
        <begin position="154"/>
        <end position="165"/>
    </location>
</feature>
<protein>
    <recommendedName>
        <fullName evidence="6">Forkhead box protein G1</fullName>
    </recommendedName>
</protein>
<dbReference type="PROSITE" id="PS00658">
    <property type="entry name" value="FORK_HEAD_2"/>
    <property type="match status" value="1"/>
</dbReference>
<evidence type="ECO:0000256" key="1">
    <source>
        <dbReference type="ARBA" id="ARBA00004123"/>
    </source>
</evidence>
<feature type="region of interest" description="Disordered" evidence="8">
    <location>
        <begin position="109"/>
        <end position="165"/>
    </location>
</feature>
<keyword evidence="5 7" id="KW-0539">Nucleus</keyword>
<dbReference type="EMBL" id="JAPFRF010000004">
    <property type="protein sequence ID" value="KAJ7335843.1"/>
    <property type="molecule type" value="Genomic_DNA"/>
</dbReference>
<evidence type="ECO:0000256" key="3">
    <source>
        <dbReference type="ARBA" id="ARBA00023125"/>
    </source>
</evidence>
<keyword evidence="2" id="KW-0805">Transcription regulation</keyword>
<sequence length="407" mass="43781">MAILQSPKKRLTLSEICEFISARFSYYREKFPAWQNSIRHNLSLNDCFVKIPREPGNPGKGNYWTLDPESADMFDNGSFLRRRKRFKRQQLPAPDLLLRGLEPAAFLQAAAAHQQQPPPPPHHHHPHPRHPRHPHHPAPASPAGPLRRPRRRTCTGPTAAATASRSSLTRRRFLLLLLLLLPSTLFAFQVRQPPSAPPPGPGPVLATPAAASPPSLLPAPAGTELAARTAPAAFSYPAQLSPASLAASLHAAAAAKSPPSALARSPFSIESLIGRSLSPATAGTSCASQSAAFPVLARSLMTTTSAPSPASPRRQQQRRRRRQRQRQWPPPLWALCPRGQPWSMKTLLLGFPIASVVLPKAQLDLVGGGAVVGDKDCPPLLPPPRPGDRRDSGGLAASSCGPTEDSA</sequence>
<dbReference type="InterPro" id="IPR030456">
    <property type="entry name" value="TF_fork_head_CS_2"/>
</dbReference>
<evidence type="ECO:0000256" key="5">
    <source>
        <dbReference type="ARBA" id="ARBA00023242"/>
    </source>
</evidence>
<dbReference type="OrthoDB" id="5402974at2759"/>
<dbReference type="GO" id="GO:0000978">
    <property type="term" value="F:RNA polymerase II cis-regulatory region sequence-specific DNA binding"/>
    <property type="evidence" value="ECO:0007669"/>
    <property type="project" value="TreeGrafter"/>
</dbReference>
<reference evidence="11" key="1">
    <citation type="journal article" date="2023" name="DNA Res.">
        <title>Chromosome-level genome assembly of Phrynocephalus forsythii using third-generation DNA sequencing and Hi-C analysis.</title>
        <authorList>
            <person name="Qi Y."/>
            <person name="Zhao W."/>
            <person name="Zhao Y."/>
            <person name="Niu C."/>
            <person name="Cao S."/>
            <person name="Zhang Y."/>
        </authorList>
    </citation>
    <scope>NUCLEOTIDE SEQUENCE</scope>
    <source>
        <tissue evidence="11">Muscle</tissue>
    </source>
</reference>
<dbReference type="AlphaFoldDB" id="A0A9Q0Y0J8"/>
<keyword evidence="3 7" id="KW-0238">DNA-binding</keyword>
<dbReference type="GO" id="GO:0005634">
    <property type="term" value="C:nucleus"/>
    <property type="evidence" value="ECO:0007669"/>
    <property type="project" value="UniProtKB-SubCell"/>
</dbReference>
<feature type="region of interest" description="Disordered" evidence="8">
    <location>
        <begin position="192"/>
        <end position="211"/>
    </location>
</feature>
<dbReference type="InterPro" id="IPR001766">
    <property type="entry name" value="Fork_head_dom"/>
</dbReference>
<accession>A0A9Q0Y0J8</accession>
<feature type="region of interest" description="Disordered" evidence="8">
    <location>
        <begin position="372"/>
        <end position="407"/>
    </location>
</feature>
<dbReference type="Proteomes" id="UP001142489">
    <property type="component" value="Unassembled WGS sequence"/>
</dbReference>
<dbReference type="InterPro" id="IPR036388">
    <property type="entry name" value="WH-like_DNA-bd_sf"/>
</dbReference>
<name>A0A9Q0Y0J8_9SAUR</name>
<feature type="DNA-binding region" description="Fork-head" evidence="7">
    <location>
        <begin position="1"/>
        <end position="84"/>
    </location>
</feature>
<evidence type="ECO:0000313" key="12">
    <source>
        <dbReference type="Proteomes" id="UP001142489"/>
    </source>
</evidence>